<dbReference type="AlphaFoldDB" id="A0A2P6NH95"/>
<protein>
    <recommendedName>
        <fullName evidence="9">Kinetochore protein SPC25</fullName>
    </recommendedName>
</protein>
<dbReference type="PANTHER" id="PTHR14281:SF0">
    <property type="entry name" value="KINETOCHORE PROTEIN SPC25"/>
    <property type="match status" value="1"/>
</dbReference>
<keyword evidence="9" id="KW-0539">Nucleus</keyword>
<dbReference type="GO" id="GO:0005634">
    <property type="term" value="C:nucleus"/>
    <property type="evidence" value="ECO:0007669"/>
    <property type="project" value="UniProtKB-SubCell"/>
</dbReference>
<evidence type="ECO:0000256" key="3">
    <source>
        <dbReference type="ARBA" id="ARBA00022454"/>
    </source>
</evidence>
<organism evidence="12 13">
    <name type="scientific">Planoprotostelium fungivorum</name>
    <dbReference type="NCBI Taxonomy" id="1890364"/>
    <lineage>
        <taxon>Eukaryota</taxon>
        <taxon>Amoebozoa</taxon>
        <taxon>Evosea</taxon>
        <taxon>Variosea</taxon>
        <taxon>Cavosteliida</taxon>
        <taxon>Cavosteliaceae</taxon>
        <taxon>Planoprotostelium</taxon>
    </lineage>
</organism>
<keyword evidence="5 9" id="KW-0498">Mitosis</keyword>
<evidence type="ECO:0000256" key="9">
    <source>
        <dbReference type="RuleBase" id="RU367150"/>
    </source>
</evidence>
<evidence type="ECO:0000256" key="10">
    <source>
        <dbReference type="SAM" id="Coils"/>
    </source>
</evidence>
<keyword evidence="9" id="KW-0995">Kinetochore</keyword>
<accession>A0A2P6NH95</accession>
<evidence type="ECO:0000313" key="12">
    <source>
        <dbReference type="EMBL" id="PRP83317.1"/>
    </source>
</evidence>
<dbReference type="CDD" id="cd23784">
    <property type="entry name" value="RWD_Spc25"/>
    <property type="match status" value="1"/>
</dbReference>
<dbReference type="FunCoup" id="A0A2P6NH95">
    <property type="interactions" value="35"/>
</dbReference>
<comment type="subunit">
    <text evidence="9">Component of the NDC80 complex.</text>
</comment>
<keyword evidence="7 9" id="KW-0131">Cell cycle</keyword>
<evidence type="ECO:0000256" key="6">
    <source>
        <dbReference type="ARBA" id="ARBA00023054"/>
    </source>
</evidence>
<dbReference type="InParanoid" id="A0A2P6NH95"/>
<evidence type="ECO:0000259" key="11">
    <source>
        <dbReference type="Pfam" id="PF08234"/>
    </source>
</evidence>
<comment type="function">
    <text evidence="9">Acts as a component of the essential kinetochore-associated NDC80 complex, which is required for chromosome segregation and spindle checkpoint activity.</text>
</comment>
<evidence type="ECO:0000256" key="8">
    <source>
        <dbReference type="ARBA" id="ARBA00023328"/>
    </source>
</evidence>
<evidence type="ECO:0000256" key="2">
    <source>
        <dbReference type="ARBA" id="ARBA00006379"/>
    </source>
</evidence>
<evidence type="ECO:0000256" key="7">
    <source>
        <dbReference type="ARBA" id="ARBA00023306"/>
    </source>
</evidence>
<dbReference type="Pfam" id="PF08234">
    <property type="entry name" value="Spindle_Spc25"/>
    <property type="match status" value="1"/>
</dbReference>
<keyword evidence="13" id="KW-1185">Reference proteome</keyword>
<comment type="subcellular location">
    <subcellularLocation>
        <location evidence="1">Chromosome</location>
        <location evidence="1">Centromere</location>
    </subcellularLocation>
    <subcellularLocation>
        <location evidence="9">Nucleus</location>
    </subcellularLocation>
    <subcellularLocation>
        <location evidence="9">Chromosome</location>
        <location evidence="9">Centromere</location>
        <location evidence="9">Kinetochore</location>
    </subcellularLocation>
</comment>
<proteinExistence type="inferred from homology"/>
<gene>
    <name evidence="12" type="ORF">PROFUN_09298</name>
</gene>
<dbReference type="InterPro" id="IPR045143">
    <property type="entry name" value="Spc25"/>
</dbReference>
<keyword evidence="3 9" id="KW-0158">Chromosome</keyword>
<dbReference type="Gene3D" id="3.30.457.50">
    <property type="entry name" value="Chromosome segregation protein Spc25"/>
    <property type="match status" value="1"/>
</dbReference>
<evidence type="ECO:0000313" key="13">
    <source>
        <dbReference type="Proteomes" id="UP000241769"/>
    </source>
</evidence>
<name>A0A2P6NH95_9EUKA</name>
<comment type="similarity">
    <text evidence="2 9">Belongs to the SPC25 family.</text>
</comment>
<feature type="domain" description="Chromosome segregation protein Spc25 C-terminal" evidence="11">
    <location>
        <begin position="163"/>
        <end position="226"/>
    </location>
</feature>
<dbReference type="InterPro" id="IPR013255">
    <property type="entry name" value="Spc25_C"/>
</dbReference>
<dbReference type="GO" id="GO:0007059">
    <property type="term" value="P:chromosome segregation"/>
    <property type="evidence" value="ECO:0007669"/>
    <property type="project" value="InterPro"/>
</dbReference>
<keyword evidence="8 9" id="KW-0137">Centromere</keyword>
<keyword evidence="6 10" id="KW-0175">Coiled coil</keyword>
<dbReference type="OrthoDB" id="6353017at2759"/>
<keyword evidence="4 9" id="KW-0132">Cell division</keyword>
<dbReference type="PANTHER" id="PTHR14281">
    <property type="entry name" value="KINETOCHORE PROTEIN SPC25-RELATED"/>
    <property type="match status" value="1"/>
</dbReference>
<dbReference type="Proteomes" id="UP000241769">
    <property type="component" value="Unassembled WGS sequence"/>
</dbReference>
<evidence type="ECO:0000256" key="1">
    <source>
        <dbReference type="ARBA" id="ARBA00004584"/>
    </source>
</evidence>
<evidence type="ECO:0000256" key="5">
    <source>
        <dbReference type="ARBA" id="ARBA00022776"/>
    </source>
</evidence>
<dbReference type="EMBL" id="MDYQ01000084">
    <property type="protein sequence ID" value="PRP83317.1"/>
    <property type="molecule type" value="Genomic_DNA"/>
</dbReference>
<sequence length="235" mass="27260">MGVTIQDIQQRGIRFSETIEACKAEFDLWTQRSVEILTKQQEVFSSKIHNAQEHIGKLGAAEREFREEILLKDRILEEENRLEEDRSAELNQLRQRERALPDTLSKLKVDVAQKKGQLASVQQNYEMQKAQRVATLEGMQKRALKNKEFLGLAVERIAADHLRFNLVIDGKCNYECIFSVYLDPHSSYHLEQCDPPLPSSLTAPAIRQLNRTNNFRCFVLTLRKAFLSEQRRTTE</sequence>
<reference evidence="12 13" key="1">
    <citation type="journal article" date="2018" name="Genome Biol. Evol.">
        <title>Multiple Roots of Fruiting Body Formation in Amoebozoa.</title>
        <authorList>
            <person name="Hillmann F."/>
            <person name="Forbes G."/>
            <person name="Novohradska S."/>
            <person name="Ferling I."/>
            <person name="Riege K."/>
            <person name="Groth M."/>
            <person name="Westermann M."/>
            <person name="Marz M."/>
            <person name="Spaller T."/>
            <person name="Winckler T."/>
            <person name="Schaap P."/>
            <person name="Glockner G."/>
        </authorList>
    </citation>
    <scope>NUCLEOTIDE SEQUENCE [LARGE SCALE GENOMIC DNA]</scope>
    <source>
        <strain evidence="12 13">Jena</strain>
    </source>
</reference>
<evidence type="ECO:0000256" key="4">
    <source>
        <dbReference type="ARBA" id="ARBA00022618"/>
    </source>
</evidence>
<feature type="coiled-coil region" evidence="10">
    <location>
        <begin position="72"/>
        <end position="124"/>
    </location>
</feature>
<dbReference type="GO" id="GO:0051301">
    <property type="term" value="P:cell division"/>
    <property type="evidence" value="ECO:0007669"/>
    <property type="project" value="UniProtKB-UniRule"/>
</dbReference>
<dbReference type="GO" id="GO:0031262">
    <property type="term" value="C:Ndc80 complex"/>
    <property type="evidence" value="ECO:0007669"/>
    <property type="project" value="InterPro"/>
</dbReference>
<comment type="caution">
    <text evidence="12">The sequence shown here is derived from an EMBL/GenBank/DDBJ whole genome shotgun (WGS) entry which is preliminary data.</text>
</comment>